<accession>S3L3J7</accession>
<dbReference type="InterPro" id="IPR017946">
    <property type="entry name" value="PLC-like_Pdiesterase_TIM-brl"/>
</dbReference>
<dbReference type="PROSITE" id="PS51704">
    <property type="entry name" value="GP_PDE"/>
    <property type="match status" value="1"/>
</dbReference>
<dbReference type="eggNOG" id="COG0524">
    <property type="taxonomic scope" value="Bacteria"/>
</dbReference>
<proteinExistence type="predicted"/>
<dbReference type="HOGENOM" id="CLU_524721_0_0_12"/>
<dbReference type="Gene3D" id="3.40.1190.20">
    <property type="match status" value="1"/>
</dbReference>
<evidence type="ECO:0000313" key="2">
    <source>
        <dbReference type="EMBL" id="EPF31364.1"/>
    </source>
</evidence>
<gene>
    <name evidence="2" type="ORF">HMPREF9194_01710</name>
</gene>
<protein>
    <recommendedName>
        <fullName evidence="1">GP-PDE domain-containing protein</fullName>
    </recommendedName>
</protein>
<dbReference type="SUPFAM" id="SSF51695">
    <property type="entry name" value="PLC-like phosphodiesterases"/>
    <property type="match status" value="1"/>
</dbReference>
<dbReference type="AlphaFoldDB" id="S3L3J7"/>
<dbReference type="STRING" id="1125699.HMPREF9194_01710"/>
<name>S3L3J7_TREMA</name>
<reference evidence="2 3" key="1">
    <citation type="submission" date="2013-04" db="EMBL/GenBank/DDBJ databases">
        <title>The Genome Sequence of Treponema maltophilum ATCC 51939.</title>
        <authorList>
            <consortium name="The Broad Institute Genomics Platform"/>
            <person name="Earl A."/>
            <person name="Ward D."/>
            <person name="Feldgarden M."/>
            <person name="Gevers D."/>
            <person name="Leonetti C."/>
            <person name="Blanton J.M."/>
            <person name="Dewhirst F.E."/>
            <person name="Izard J."/>
            <person name="Walker B."/>
            <person name="Young S."/>
            <person name="Zeng Q."/>
            <person name="Gargeya S."/>
            <person name="Fitzgerald M."/>
            <person name="Haas B."/>
            <person name="Abouelleil A."/>
            <person name="Allen A.W."/>
            <person name="Alvarado L."/>
            <person name="Arachchi H.M."/>
            <person name="Berlin A.M."/>
            <person name="Chapman S.B."/>
            <person name="Gainer-Dewar J."/>
            <person name="Goldberg J."/>
            <person name="Griggs A."/>
            <person name="Gujja S."/>
            <person name="Hansen M."/>
            <person name="Howarth C."/>
            <person name="Imamovic A."/>
            <person name="Ireland A."/>
            <person name="Larimer J."/>
            <person name="McCowan C."/>
            <person name="Murphy C."/>
            <person name="Pearson M."/>
            <person name="Poon T.W."/>
            <person name="Priest M."/>
            <person name="Roberts A."/>
            <person name="Saif S."/>
            <person name="Shea T."/>
            <person name="Sisk P."/>
            <person name="Sykes S."/>
            <person name="Wortman J."/>
            <person name="Nusbaum C."/>
            <person name="Birren B."/>
        </authorList>
    </citation>
    <scope>NUCLEOTIDE SEQUENCE [LARGE SCALE GENOMIC DNA]</scope>
    <source>
        <strain evidence="2 3">ATCC 51939</strain>
    </source>
</reference>
<dbReference type="Proteomes" id="UP000014541">
    <property type="component" value="Unassembled WGS sequence"/>
</dbReference>
<dbReference type="SUPFAM" id="SSF53613">
    <property type="entry name" value="Ribokinase-like"/>
    <property type="match status" value="1"/>
</dbReference>
<dbReference type="CDD" id="cd08556">
    <property type="entry name" value="GDPD"/>
    <property type="match status" value="1"/>
</dbReference>
<dbReference type="RefSeq" id="WP_016525975.1">
    <property type="nucleotide sequence ID" value="NZ_KE332518.1"/>
</dbReference>
<dbReference type="InterPro" id="IPR029056">
    <property type="entry name" value="Ribokinase-like"/>
</dbReference>
<dbReference type="Gene3D" id="3.20.20.190">
    <property type="entry name" value="Phosphatidylinositol (PI) phosphodiesterase"/>
    <property type="match status" value="2"/>
</dbReference>
<dbReference type="InterPro" id="IPR030395">
    <property type="entry name" value="GP_PDE_dom"/>
</dbReference>
<feature type="domain" description="GP-PDE" evidence="1">
    <location>
        <begin position="1"/>
        <end position="209"/>
    </location>
</feature>
<dbReference type="PANTHER" id="PTHR46211">
    <property type="entry name" value="GLYCEROPHOSPHORYL DIESTER PHOSPHODIESTERASE"/>
    <property type="match status" value="1"/>
</dbReference>
<dbReference type="PANTHER" id="PTHR46211:SF14">
    <property type="entry name" value="GLYCEROPHOSPHODIESTER PHOSPHODIESTERASE"/>
    <property type="match status" value="1"/>
</dbReference>
<dbReference type="Pfam" id="PF03009">
    <property type="entry name" value="GDPD"/>
    <property type="match status" value="1"/>
</dbReference>
<organism evidence="2 3">
    <name type="scientific">Treponema maltophilum ATCC 51939</name>
    <dbReference type="NCBI Taxonomy" id="1125699"/>
    <lineage>
        <taxon>Bacteria</taxon>
        <taxon>Pseudomonadati</taxon>
        <taxon>Spirochaetota</taxon>
        <taxon>Spirochaetia</taxon>
        <taxon>Spirochaetales</taxon>
        <taxon>Treponemataceae</taxon>
        <taxon>Treponema</taxon>
    </lineage>
</organism>
<comment type="caution">
    <text evidence="2">The sequence shown here is derived from an EMBL/GenBank/DDBJ whole genome shotgun (WGS) entry which is preliminary data.</text>
</comment>
<dbReference type="GO" id="GO:0006629">
    <property type="term" value="P:lipid metabolic process"/>
    <property type="evidence" value="ECO:0007669"/>
    <property type="project" value="InterPro"/>
</dbReference>
<dbReference type="GO" id="GO:0008081">
    <property type="term" value="F:phosphoric diester hydrolase activity"/>
    <property type="evidence" value="ECO:0007669"/>
    <property type="project" value="InterPro"/>
</dbReference>
<sequence>MSEKLILLTAHSGCENTVPNSAEYIQKALDLPCDIIEIDVRKSADGFYLSHDAPHGKSAVMLDEALEFLGKKPSVCVNFDLKEDIVCSLAEYLEQKNFMYRAFFSGSVSQESFCALKNGKGRVLFNIDGASLKSGADSFLRDLKQKMPGLKALNLYYKDASKDLVDACHTQGLKVFVWTVDGANDVKRMIDFGVDGITANRVIQASECLLSARSKKFEGLYDIVCIGPVSKDIMIDHLGNEDRLLGGAIIQSGYAAYGAGFKTAVCTKCNDTDSSTLAELDKAPMDVYRFFSADTTSIRNTYFTADKEQRTCDLISESDPFYACDILKVPARIYHFAGLTTDDFDDTLFVAALGHGKIAVDAQCLLRRPTTSGSMDYADWKNKRTYLSYIDYFKTDAKEGEILTGLSDTRKAAAQLCDWGAKEVLITHNTEVIVRTRDFLYSCPIKARSLAGRTGRGDTCFATYIAERNTSSIPEALLFATALVSLKMETKGPFRGTRADVRKYIENFYTDEDVRSVSV</sequence>
<dbReference type="EMBL" id="ATFF01000006">
    <property type="protein sequence ID" value="EPF31364.1"/>
    <property type="molecule type" value="Genomic_DNA"/>
</dbReference>
<evidence type="ECO:0000259" key="1">
    <source>
        <dbReference type="PROSITE" id="PS51704"/>
    </source>
</evidence>
<evidence type="ECO:0000313" key="3">
    <source>
        <dbReference type="Proteomes" id="UP000014541"/>
    </source>
</evidence>
<keyword evidence="3" id="KW-1185">Reference proteome</keyword>
<dbReference type="eggNOG" id="COG0584">
    <property type="taxonomic scope" value="Bacteria"/>
</dbReference>
<dbReference type="PATRIC" id="fig|1125699.3.peg.1725"/>